<dbReference type="InterPro" id="IPR013024">
    <property type="entry name" value="GGCT-like"/>
</dbReference>
<protein>
    <recommendedName>
        <fullName evidence="2">glutathione-specific gamma-glutamylcyclotransferase</fullName>
        <ecNumber evidence="2">4.3.2.7</ecNumber>
    </recommendedName>
</protein>
<dbReference type="OrthoDB" id="1933483at2759"/>
<evidence type="ECO:0000256" key="2">
    <source>
        <dbReference type="ARBA" id="ARBA00012344"/>
    </source>
</evidence>
<dbReference type="Proteomes" id="UP000031036">
    <property type="component" value="Unassembled WGS sequence"/>
</dbReference>
<dbReference type="GO" id="GO:0061928">
    <property type="term" value="F:glutathione specific gamma-glutamylcyclotransferase activity"/>
    <property type="evidence" value="ECO:0007669"/>
    <property type="project" value="UniProtKB-EC"/>
</dbReference>
<evidence type="ECO:0000313" key="6">
    <source>
        <dbReference type="Proteomes" id="UP000031036"/>
    </source>
</evidence>
<dbReference type="SUPFAM" id="SSF110857">
    <property type="entry name" value="Gamma-glutamyl cyclotransferase-like"/>
    <property type="match status" value="1"/>
</dbReference>
<evidence type="ECO:0000256" key="1">
    <source>
        <dbReference type="ARBA" id="ARBA00009662"/>
    </source>
</evidence>
<dbReference type="EMBL" id="JPKZ01001280">
    <property type="protein sequence ID" value="KHN82944.1"/>
    <property type="molecule type" value="Genomic_DNA"/>
</dbReference>
<keyword evidence="6" id="KW-1185">Reference proteome</keyword>
<comment type="catalytic activity">
    <reaction evidence="4">
        <text>glutathione = L-cysteinylglycine + 5-oxo-L-proline</text>
        <dbReference type="Rhea" id="RHEA:47724"/>
        <dbReference type="ChEBI" id="CHEBI:57925"/>
        <dbReference type="ChEBI" id="CHEBI:58402"/>
        <dbReference type="ChEBI" id="CHEBI:61694"/>
        <dbReference type="EC" id="4.3.2.7"/>
    </reaction>
</comment>
<dbReference type="Pfam" id="PF04752">
    <property type="entry name" value="ChaC"/>
    <property type="match status" value="1"/>
</dbReference>
<accession>A0A0B2VNK3</accession>
<comment type="caution">
    <text evidence="5">The sequence shown here is derived from an EMBL/GenBank/DDBJ whole genome shotgun (WGS) entry which is preliminary data.</text>
</comment>
<dbReference type="AlphaFoldDB" id="A0A0B2VNK3"/>
<dbReference type="CDD" id="cd06661">
    <property type="entry name" value="GGCT_like"/>
    <property type="match status" value="1"/>
</dbReference>
<evidence type="ECO:0000256" key="4">
    <source>
        <dbReference type="ARBA" id="ARBA00048073"/>
    </source>
</evidence>
<dbReference type="STRING" id="6265.A0A0B2VNK3"/>
<dbReference type="PANTHER" id="PTHR12192">
    <property type="entry name" value="CATION TRANSPORT PROTEIN CHAC-RELATED"/>
    <property type="match status" value="1"/>
</dbReference>
<dbReference type="GO" id="GO:0006751">
    <property type="term" value="P:glutathione catabolic process"/>
    <property type="evidence" value="ECO:0007669"/>
    <property type="project" value="InterPro"/>
</dbReference>
<reference evidence="5 6" key="1">
    <citation type="submission" date="2014-11" db="EMBL/GenBank/DDBJ databases">
        <title>Genetic blueprint of the zoonotic pathogen Toxocara canis.</title>
        <authorList>
            <person name="Zhu X.-Q."/>
            <person name="Korhonen P.K."/>
            <person name="Cai H."/>
            <person name="Young N.D."/>
            <person name="Nejsum P."/>
            <person name="von Samson-Himmelstjerna G."/>
            <person name="Boag P.R."/>
            <person name="Tan P."/>
            <person name="Li Q."/>
            <person name="Min J."/>
            <person name="Yang Y."/>
            <person name="Wang X."/>
            <person name="Fang X."/>
            <person name="Hall R.S."/>
            <person name="Hofmann A."/>
            <person name="Sternberg P.W."/>
            <person name="Jex A.R."/>
            <person name="Gasser R.B."/>
        </authorList>
    </citation>
    <scope>NUCLEOTIDE SEQUENCE [LARGE SCALE GENOMIC DNA]</scope>
    <source>
        <strain evidence="5">PN_DK_2014</strain>
    </source>
</reference>
<evidence type="ECO:0000313" key="5">
    <source>
        <dbReference type="EMBL" id="KHN82944.1"/>
    </source>
</evidence>
<dbReference type="GO" id="GO:0005737">
    <property type="term" value="C:cytoplasm"/>
    <property type="evidence" value="ECO:0007669"/>
    <property type="project" value="TreeGrafter"/>
</dbReference>
<dbReference type="EC" id="4.3.2.7" evidence="2"/>
<comment type="similarity">
    <text evidence="1">Belongs to the gamma-glutamylcyclotransferase family. ChaC subfamily.</text>
</comment>
<dbReference type="PANTHER" id="PTHR12192:SF26">
    <property type="entry name" value="GLUTATHIONE-SPECIFIC GAMMA-GLUTAMYLCYCLOTRANSFERASE 1"/>
    <property type="match status" value="1"/>
</dbReference>
<dbReference type="Gene3D" id="3.10.490.10">
    <property type="entry name" value="Gamma-glutamyl cyclotransferase-like"/>
    <property type="match status" value="1"/>
</dbReference>
<name>A0A0B2VNK3_TOXCA</name>
<gene>
    <name evidence="5" type="primary">chac1</name>
    <name evidence="5" type="ORF">Tcan_14211</name>
</gene>
<dbReference type="InterPro" id="IPR036568">
    <property type="entry name" value="GGCT-like_sf"/>
</dbReference>
<proteinExistence type="inferred from homology"/>
<dbReference type="OMA" id="WIFGYGE"/>
<dbReference type="InterPro" id="IPR006840">
    <property type="entry name" value="ChaC"/>
</dbReference>
<keyword evidence="3" id="KW-0456">Lyase</keyword>
<evidence type="ECO:0000256" key="3">
    <source>
        <dbReference type="ARBA" id="ARBA00023239"/>
    </source>
</evidence>
<sequence>MPEVLGPHPASEKRPSVWIFGYGSLIWNTGFSYDESRKAIVRGYSLRMYQGNTFHRGDAALPGRVATLINDKQSYACGLIFRVTGIAKIKAALKHLYEREVLNGYEFTAVHVEQVTSKGANNDETTQIMALTCIANADNEFYLGPGPLNVIGEQIALARGRAGPNSDYLFKLIDEIRVLFPNYSDNHIFALEHFVLQRRQRT</sequence>
<organism evidence="5 6">
    <name type="scientific">Toxocara canis</name>
    <name type="common">Canine roundworm</name>
    <dbReference type="NCBI Taxonomy" id="6265"/>
    <lineage>
        <taxon>Eukaryota</taxon>
        <taxon>Metazoa</taxon>
        <taxon>Ecdysozoa</taxon>
        <taxon>Nematoda</taxon>
        <taxon>Chromadorea</taxon>
        <taxon>Rhabditida</taxon>
        <taxon>Spirurina</taxon>
        <taxon>Ascaridomorpha</taxon>
        <taxon>Ascaridoidea</taxon>
        <taxon>Toxocaridae</taxon>
        <taxon>Toxocara</taxon>
    </lineage>
</organism>